<dbReference type="PANTHER" id="PTHR43094:SF1">
    <property type="entry name" value="AMINOTRANSFERASE CLASS-III"/>
    <property type="match status" value="1"/>
</dbReference>
<keyword evidence="3" id="KW-0808">Transferase</keyword>
<dbReference type="PROSITE" id="PS00600">
    <property type="entry name" value="AA_TRANSFER_CLASS_3"/>
    <property type="match status" value="1"/>
</dbReference>
<proteinExistence type="inferred from homology"/>
<dbReference type="EMBL" id="AUZZ01004691">
    <property type="protein sequence ID" value="EQD52262.1"/>
    <property type="molecule type" value="Genomic_DNA"/>
</dbReference>
<dbReference type="InterPro" id="IPR015422">
    <property type="entry name" value="PyrdxlP-dep_Trfase_small"/>
</dbReference>
<dbReference type="GO" id="GO:0008483">
    <property type="term" value="F:transaminase activity"/>
    <property type="evidence" value="ECO:0007669"/>
    <property type="project" value="UniProtKB-KW"/>
</dbReference>
<comment type="similarity">
    <text evidence="1">Belongs to the class-III pyridoxal-phosphate-dependent aminotransferase family.</text>
</comment>
<dbReference type="Gene3D" id="3.40.640.10">
    <property type="entry name" value="Type I PLP-dependent aspartate aminotransferase-like (Major domain)"/>
    <property type="match status" value="1"/>
</dbReference>
<dbReference type="InterPro" id="IPR015421">
    <property type="entry name" value="PyrdxlP-dep_Trfase_major"/>
</dbReference>
<dbReference type="GO" id="GO:0030170">
    <property type="term" value="F:pyridoxal phosphate binding"/>
    <property type="evidence" value="ECO:0007669"/>
    <property type="project" value="InterPro"/>
</dbReference>
<dbReference type="GO" id="GO:0005829">
    <property type="term" value="C:cytosol"/>
    <property type="evidence" value="ECO:0007669"/>
    <property type="project" value="TreeGrafter"/>
</dbReference>
<protein>
    <submittedName>
        <fullName evidence="3">Aminotransferase class-III</fullName>
        <ecNumber evidence="3">5.4.3.8</ecNumber>
    </submittedName>
</protein>
<reference evidence="3" key="1">
    <citation type="submission" date="2013-08" db="EMBL/GenBank/DDBJ databases">
        <authorList>
            <person name="Mendez C."/>
            <person name="Richter M."/>
            <person name="Ferrer M."/>
            <person name="Sanchez J."/>
        </authorList>
    </citation>
    <scope>NUCLEOTIDE SEQUENCE</scope>
</reference>
<dbReference type="InterPro" id="IPR005814">
    <property type="entry name" value="Aminotrans_3"/>
</dbReference>
<dbReference type="Gene3D" id="3.90.1150.10">
    <property type="entry name" value="Aspartate Aminotransferase, domain 1"/>
    <property type="match status" value="1"/>
</dbReference>
<keyword evidence="2" id="KW-0663">Pyridoxal phosphate</keyword>
<evidence type="ECO:0000256" key="1">
    <source>
        <dbReference type="ARBA" id="ARBA00008954"/>
    </source>
</evidence>
<name>T1A5K6_9ZZZZ</name>
<organism evidence="3">
    <name type="scientific">mine drainage metagenome</name>
    <dbReference type="NCBI Taxonomy" id="410659"/>
    <lineage>
        <taxon>unclassified sequences</taxon>
        <taxon>metagenomes</taxon>
        <taxon>ecological metagenomes</taxon>
    </lineage>
</organism>
<feature type="non-terminal residue" evidence="3">
    <location>
        <position position="1"/>
    </location>
</feature>
<dbReference type="EC" id="5.4.3.8" evidence="3"/>
<dbReference type="GO" id="GO:0042286">
    <property type="term" value="F:glutamate-1-semialdehyde 2,1-aminomutase activity"/>
    <property type="evidence" value="ECO:0007669"/>
    <property type="project" value="UniProtKB-EC"/>
</dbReference>
<dbReference type="AlphaFoldDB" id="T1A5K6"/>
<comment type="caution">
    <text evidence="3">The sequence shown here is derived from an EMBL/GenBank/DDBJ whole genome shotgun (WGS) entry which is preliminary data.</text>
</comment>
<feature type="non-terminal residue" evidence="3">
    <location>
        <position position="256"/>
    </location>
</feature>
<dbReference type="Pfam" id="PF00202">
    <property type="entry name" value="Aminotran_3"/>
    <property type="match status" value="1"/>
</dbReference>
<evidence type="ECO:0000313" key="3">
    <source>
        <dbReference type="EMBL" id="EQD52262.1"/>
    </source>
</evidence>
<reference evidence="3" key="2">
    <citation type="journal article" date="2014" name="ISME J.">
        <title>Microbial stratification in low pH oxic and suboxic macroscopic growths along an acid mine drainage.</title>
        <authorList>
            <person name="Mendez-Garcia C."/>
            <person name="Mesa V."/>
            <person name="Sprenger R.R."/>
            <person name="Richter M."/>
            <person name="Diez M.S."/>
            <person name="Solano J."/>
            <person name="Bargiela R."/>
            <person name="Golyshina O.V."/>
            <person name="Manteca A."/>
            <person name="Ramos J.L."/>
            <person name="Gallego J.R."/>
            <person name="Llorente I."/>
            <person name="Martins Dos Santos V.A."/>
            <person name="Jensen O.N."/>
            <person name="Pelaez A.I."/>
            <person name="Sanchez J."/>
            <person name="Ferrer M."/>
        </authorList>
    </citation>
    <scope>NUCLEOTIDE SEQUENCE</scope>
</reference>
<dbReference type="InterPro" id="IPR015424">
    <property type="entry name" value="PyrdxlP-dep_Trfase"/>
</dbReference>
<keyword evidence="3" id="KW-0032">Aminotransferase</keyword>
<dbReference type="InterPro" id="IPR049704">
    <property type="entry name" value="Aminotrans_3_PPA_site"/>
</dbReference>
<sequence>YPHCKDRTGTLACVRATEHMIRVIGPETVAGFLTEPAQGAGMIHPPKEYFPQIREMTRRLGILWLDDEVMTGFGRLGEWFGYEVYDVTPDIMAVAKGIVSSALPASGVVLSKEVASFFDGWRFSTMSTFGSHPLAMAAVAANLQAMLEENILHRVRELGAYLGTRLQELQDRHPSVGLVSGRGLMWAVELVKNKETREPFVAVDRYSIYAKTEQVPASQVVGRVAFEEGVAVGAFLPNSIRLATAFIATKADIDLG</sequence>
<gene>
    <name evidence="3" type="ORF">B2A_06610</name>
</gene>
<keyword evidence="3" id="KW-0413">Isomerase</keyword>
<dbReference type="PANTHER" id="PTHR43094">
    <property type="entry name" value="AMINOTRANSFERASE"/>
    <property type="match status" value="1"/>
</dbReference>
<evidence type="ECO:0000256" key="2">
    <source>
        <dbReference type="ARBA" id="ARBA00022898"/>
    </source>
</evidence>
<accession>T1A5K6</accession>
<dbReference type="SUPFAM" id="SSF53383">
    <property type="entry name" value="PLP-dependent transferases"/>
    <property type="match status" value="1"/>
</dbReference>